<name>A0ABD1QFP4_9LAMI</name>
<dbReference type="EMBL" id="JBFOLJ010000015">
    <property type="protein sequence ID" value="KAL2473844.1"/>
    <property type="molecule type" value="Genomic_DNA"/>
</dbReference>
<dbReference type="AlphaFoldDB" id="A0ABD1QFP4"/>
<feature type="compositionally biased region" description="Low complexity" evidence="1">
    <location>
        <begin position="81"/>
        <end position="93"/>
    </location>
</feature>
<evidence type="ECO:0000313" key="3">
    <source>
        <dbReference type="Proteomes" id="UP001604277"/>
    </source>
</evidence>
<feature type="region of interest" description="Disordered" evidence="1">
    <location>
        <begin position="81"/>
        <end position="201"/>
    </location>
</feature>
<keyword evidence="3" id="KW-1185">Reference proteome</keyword>
<reference evidence="3" key="1">
    <citation type="submission" date="2024-07" db="EMBL/GenBank/DDBJ databases">
        <title>Two chromosome-level genome assemblies of Korean endemic species Abeliophyllum distichum and Forsythia ovata (Oleaceae).</title>
        <authorList>
            <person name="Jang H."/>
        </authorList>
    </citation>
    <scope>NUCLEOTIDE SEQUENCE [LARGE SCALE GENOMIC DNA]</scope>
</reference>
<evidence type="ECO:0000256" key="1">
    <source>
        <dbReference type="SAM" id="MobiDB-lite"/>
    </source>
</evidence>
<protein>
    <submittedName>
        <fullName evidence="2">30-kDa cleavage and polyadenylation specificity factor 30-like</fullName>
    </submittedName>
</protein>
<comment type="caution">
    <text evidence="2">The sequence shown here is derived from an EMBL/GenBank/DDBJ whole genome shotgun (WGS) entry which is preliminary data.</text>
</comment>
<sequence>MPLAHGARPFPGIQGFPPNMMGGDGFPMPDLFGMAPRGFGRYGPRFSGELMGPGSGMMFPGRPSGGFGMMMGPGRPPFMGAGAATPAGAGRPVGMPPFFPPPSQPSQNFNRPKRDQKVLSGGYRNDRFNSGSDAGLIGGSNDEAPNQPRGKAQSEDHYGAGNDFGKDESESEDEAPRRSRHGEGKKKRHSMEGTSEAPQRKLDLDVLTPFEKNFYVESPSVGAMSESEVEEYRWCWEITVERNNVPKPMKAFQDVGFPRITWHSFLFMHRVFFYV</sequence>
<feature type="compositionally biased region" description="Basic and acidic residues" evidence="1">
    <location>
        <begin position="152"/>
        <end position="168"/>
    </location>
</feature>
<feature type="compositionally biased region" description="Pro residues" evidence="1">
    <location>
        <begin position="94"/>
        <end position="104"/>
    </location>
</feature>
<dbReference type="Proteomes" id="UP001604277">
    <property type="component" value="Unassembled WGS sequence"/>
</dbReference>
<organism evidence="2 3">
    <name type="scientific">Forsythia ovata</name>
    <dbReference type="NCBI Taxonomy" id="205694"/>
    <lineage>
        <taxon>Eukaryota</taxon>
        <taxon>Viridiplantae</taxon>
        <taxon>Streptophyta</taxon>
        <taxon>Embryophyta</taxon>
        <taxon>Tracheophyta</taxon>
        <taxon>Spermatophyta</taxon>
        <taxon>Magnoliopsida</taxon>
        <taxon>eudicotyledons</taxon>
        <taxon>Gunneridae</taxon>
        <taxon>Pentapetalae</taxon>
        <taxon>asterids</taxon>
        <taxon>lamiids</taxon>
        <taxon>Lamiales</taxon>
        <taxon>Oleaceae</taxon>
        <taxon>Forsythieae</taxon>
        <taxon>Forsythia</taxon>
    </lineage>
</organism>
<feature type="compositionally biased region" description="Basic residues" evidence="1">
    <location>
        <begin position="178"/>
        <end position="189"/>
    </location>
</feature>
<accession>A0ABD1QFP4</accession>
<proteinExistence type="predicted"/>
<gene>
    <name evidence="2" type="ORF">Fot_49580</name>
</gene>
<evidence type="ECO:0000313" key="2">
    <source>
        <dbReference type="EMBL" id="KAL2473844.1"/>
    </source>
</evidence>